<evidence type="ECO:0000256" key="3">
    <source>
        <dbReference type="SAM" id="Phobius"/>
    </source>
</evidence>
<dbReference type="Gene3D" id="3.40.50.1820">
    <property type="entry name" value="alpha/beta hydrolase"/>
    <property type="match status" value="1"/>
</dbReference>
<dbReference type="AlphaFoldDB" id="A0A914UI28"/>
<keyword evidence="3" id="KW-0812">Transmembrane</keyword>
<reference evidence="5" key="1">
    <citation type="submission" date="2022-11" db="UniProtKB">
        <authorList>
            <consortium name="WormBaseParasite"/>
        </authorList>
    </citation>
    <scope>IDENTIFICATION</scope>
</reference>
<accession>A0A914UI28</accession>
<evidence type="ECO:0000256" key="1">
    <source>
        <dbReference type="ARBA" id="ARBA00004496"/>
    </source>
</evidence>
<evidence type="ECO:0000256" key="2">
    <source>
        <dbReference type="ARBA" id="ARBA00022490"/>
    </source>
</evidence>
<keyword evidence="4" id="KW-1185">Reference proteome</keyword>
<dbReference type="SUPFAM" id="SSF53474">
    <property type="entry name" value="alpha/beta-Hydrolases"/>
    <property type="match status" value="1"/>
</dbReference>
<dbReference type="GO" id="GO:0005737">
    <property type="term" value="C:cytoplasm"/>
    <property type="evidence" value="ECO:0007669"/>
    <property type="project" value="UniProtKB-SubCell"/>
</dbReference>
<evidence type="ECO:0000313" key="4">
    <source>
        <dbReference type="Proteomes" id="UP000887566"/>
    </source>
</evidence>
<dbReference type="Proteomes" id="UP000887566">
    <property type="component" value="Unplaced"/>
</dbReference>
<proteinExistence type="predicted"/>
<dbReference type="PANTHER" id="PTHR46197:SF3">
    <property type="entry name" value="AB HYDROLASE-1 DOMAIN-CONTAINING PROTEIN"/>
    <property type="match status" value="1"/>
</dbReference>
<feature type="transmembrane region" description="Helical" evidence="3">
    <location>
        <begin position="31"/>
        <end position="50"/>
    </location>
</feature>
<dbReference type="WBParaSite" id="PSAMB.scaffold1033size36900.g10432.t1">
    <property type="protein sequence ID" value="PSAMB.scaffold1033size36900.g10432.t1"/>
    <property type="gene ID" value="PSAMB.scaffold1033size36900.g10432"/>
</dbReference>
<name>A0A914UI28_9BILA</name>
<sequence>MRTGPDGLRPASSAAHRSLQRRLGAFNSTRVGLITIGVSASLIYAIYFFLAPTTSKDYVTAGKTVPNELKPEMLKQLIEELGLDRPVLVSPSMSGAYAMPFFMQWPKLIRAFIAIAPVNSGDYSADDYGKNELPTLIVYGERDTSLGVSSASNMKVLPNGRVVKIPSAGHACYLNNPEVFHTACLNFLDLVRTHSKR</sequence>
<evidence type="ECO:0000313" key="5">
    <source>
        <dbReference type="WBParaSite" id="PSAMB.scaffold1033size36900.g10432.t1"/>
    </source>
</evidence>
<keyword evidence="2" id="KW-0963">Cytoplasm</keyword>
<organism evidence="4 5">
    <name type="scientific">Plectus sambesii</name>
    <dbReference type="NCBI Taxonomy" id="2011161"/>
    <lineage>
        <taxon>Eukaryota</taxon>
        <taxon>Metazoa</taxon>
        <taxon>Ecdysozoa</taxon>
        <taxon>Nematoda</taxon>
        <taxon>Chromadorea</taxon>
        <taxon>Plectida</taxon>
        <taxon>Plectina</taxon>
        <taxon>Plectoidea</taxon>
        <taxon>Plectidae</taxon>
        <taxon>Plectus</taxon>
    </lineage>
</organism>
<protein>
    <submittedName>
        <fullName evidence="5">Uncharacterized protein</fullName>
    </submittedName>
</protein>
<comment type="subcellular location">
    <subcellularLocation>
        <location evidence="1">Cytoplasm</location>
    </subcellularLocation>
</comment>
<keyword evidence="3" id="KW-1133">Transmembrane helix</keyword>
<dbReference type="PANTHER" id="PTHR46197">
    <property type="entry name" value="PROTEIN ABHD14B-LIKE"/>
    <property type="match status" value="1"/>
</dbReference>
<keyword evidence="3" id="KW-0472">Membrane</keyword>
<dbReference type="InterPro" id="IPR029058">
    <property type="entry name" value="AB_hydrolase_fold"/>
</dbReference>